<dbReference type="PANTHER" id="PTHR37850:SF3">
    <property type="entry name" value="BLR7815 PROTEIN"/>
    <property type="match status" value="1"/>
</dbReference>
<proteinExistence type="predicted"/>
<gene>
    <name evidence="2" type="ORF">IBL26_02360</name>
</gene>
<evidence type="ECO:0000259" key="1">
    <source>
        <dbReference type="Pfam" id="PF21135"/>
    </source>
</evidence>
<dbReference type="Pfam" id="PF21135">
    <property type="entry name" value="DRL_cat"/>
    <property type="match status" value="1"/>
</dbReference>
<evidence type="ECO:0000313" key="3">
    <source>
        <dbReference type="Proteomes" id="UP000626026"/>
    </source>
</evidence>
<accession>A0ABR7RH75</accession>
<dbReference type="SUPFAM" id="SSF51735">
    <property type="entry name" value="NAD(P)-binding Rossmann-fold domains"/>
    <property type="match status" value="1"/>
</dbReference>
<name>A0ABR7RH75_9PROT</name>
<reference evidence="2 3" key="1">
    <citation type="journal article" date="2013" name="Int. J. Syst. Evol. Microbiol.">
        <title>Roseomonas aerophila sp. nov., isolated from air.</title>
        <authorList>
            <person name="Kim S.J."/>
            <person name="Weon H.Y."/>
            <person name="Ahn J.H."/>
            <person name="Hong S.B."/>
            <person name="Seok S.J."/>
            <person name="Whang K.S."/>
            <person name="Kwon S.W."/>
        </authorList>
    </citation>
    <scope>NUCLEOTIDE SEQUENCE [LARGE SCALE GENOMIC DNA]</scope>
    <source>
        <strain evidence="2 3">NBRC 108923</strain>
    </source>
</reference>
<keyword evidence="3" id="KW-1185">Reference proteome</keyword>
<dbReference type="RefSeq" id="WP_187782830.1">
    <property type="nucleotide sequence ID" value="NZ_JACTVA010000002.1"/>
</dbReference>
<dbReference type="EMBL" id="JACTVA010000002">
    <property type="protein sequence ID" value="MBC9205666.1"/>
    <property type="molecule type" value="Genomic_DNA"/>
</dbReference>
<dbReference type="Gene3D" id="3.40.50.720">
    <property type="entry name" value="NAD(P)-binding Rossmann-like Domain"/>
    <property type="match status" value="1"/>
</dbReference>
<sequence>MNYDILFRDLGDRRFLVGLAGAKGGFSRTFLSQLRAVPNLQVAALCDLDAEGVVALLAELGYPAQAAVLCEDAQTAQRAIASGSIAVVRDHALLAGLPLSIVVEATGQPEIAASIALNALERGVHVAMVTKEADSVVGPHLNQVALQNGLVYTTVDGDQPANLIGLVSWARLLGFEIIAAGKSSEYDFVFDHGTGQVTYTDQQCHAPGLAGLWVMGENVSQALADRSKALAALPQSATPDYCEMNVVANSTGLIPSRDELNYPVCRISELADIFIPREDGGVLDRSGVIDVFNCLRRPEEVSFGGGVFVIVRCGDKVVWELLRGKGHVVSRNGRYACIFLPYHLMGLETPLSLLSAVAHGHASGSDRQQVHAVMVARADRDFRAGELLEMGGHHHVMTDCTALLLPAEQAEGLSPFYLAANKRLLADVRKGDIIRESVVDLEGSVLQQIRQSVLVPGGTATRAVPVL</sequence>
<dbReference type="Proteomes" id="UP000626026">
    <property type="component" value="Unassembled WGS sequence"/>
</dbReference>
<organism evidence="2 3">
    <name type="scientific">Teichococcus aerophilus</name>
    <dbReference type="NCBI Taxonomy" id="1224513"/>
    <lineage>
        <taxon>Bacteria</taxon>
        <taxon>Pseudomonadati</taxon>
        <taxon>Pseudomonadota</taxon>
        <taxon>Alphaproteobacteria</taxon>
        <taxon>Acetobacterales</taxon>
        <taxon>Roseomonadaceae</taxon>
        <taxon>Roseomonas</taxon>
    </lineage>
</organism>
<dbReference type="PANTHER" id="PTHR37850">
    <property type="entry name" value="STRU PROTEIN"/>
    <property type="match status" value="1"/>
</dbReference>
<protein>
    <submittedName>
        <fullName evidence="2">Homoserine dehydrogenase</fullName>
    </submittedName>
</protein>
<dbReference type="InterPro" id="IPR048423">
    <property type="entry name" value="DRL_cat"/>
</dbReference>
<evidence type="ECO:0000313" key="2">
    <source>
        <dbReference type="EMBL" id="MBC9205666.1"/>
    </source>
</evidence>
<comment type="caution">
    <text evidence="2">The sequence shown here is derived from an EMBL/GenBank/DDBJ whole genome shotgun (WGS) entry which is preliminary data.</text>
</comment>
<dbReference type="InterPro" id="IPR036291">
    <property type="entry name" value="NAD(P)-bd_dom_sf"/>
</dbReference>
<feature type="domain" description="Oxidoreductase DRL-like catalytic" evidence="1">
    <location>
        <begin position="157"/>
        <end position="349"/>
    </location>
</feature>